<reference evidence="1 2" key="1">
    <citation type="submission" date="2014-03" db="EMBL/GenBank/DDBJ databases">
        <title>Draft Genome Sequences of Four Burkholderia Strains.</title>
        <authorList>
            <person name="Liu X.Y."/>
            <person name="Li C.X."/>
            <person name="Xu J.H."/>
        </authorList>
    </citation>
    <scope>NUCLEOTIDE SEQUENCE [LARGE SCALE GENOMIC DNA]</scope>
    <source>
        <strain evidence="1 2">R27</strain>
    </source>
</reference>
<evidence type="ECO:0000313" key="2">
    <source>
        <dbReference type="Proteomes" id="UP000027439"/>
    </source>
</evidence>
<dbReference type="EMBL" id="JFHE01000006">
    <property type="protein sequence ID" value="KDR35584.1"/>
    <property type="molecule type" value="Genomic_DNA"/>
</dbReference>
<proteinExistence type="predicted"/>
<gene>
    <name evidence="1" type="ORF">BG57_27445</name>
</gene>
<organism evidence="1 2">
    <name type="scientific">Caballeronia grimmiae</name>
    <dbReference type="NCBI Taxonomy" id="1071679"/>
    <lineage>
        <taxon>Bacteria</taxon>
        <taxon>Pseudomonadati</taxon>
        <taxon>Pseudomonadota</taxon>
        <taxon>Betaproteobacteria</taxon>
        <taxon>Burkholderiales</taxon>
        <taxon>Burkholderiaceae</taxon>
        <taxon>Caballeronia</taxon>
    </lineage>
</organism>
<evidence type="ECO:0000313" key="1">
    <source>
        <dbReference type="EMBL" id="KDR35584.1"/>
    </source>
</evidence>
<sequence length="390" mass="44169">MSGKEESSMELDSAAWFGKAFSELCRKQRSAATTITFVLGAGFSNSWDPRYPTGAALFNLAHDDWTAWSPILAEFLTMIGFPAERTTLDRELFLDIVYQVGMLRKYPPIRNRFVDDSCLDAIERELRYIVYRKFNDTAPPPKMLDGRFRLDTTGSPEKDAILSLFSVLMHPSCANAAHGPERALQVSFVTTNYDFVIEALVDSANPQERHASRRLYRGITPVSWCGEDALIAGHLRPSGNLLKVNGGFDLVMTHEGLQIDYRERDDEAVRRHPPQIMLPSRAQDYDQPYFQALFPKAVRLLQESRVVVLVGYGFPEEDALLRLLLRQFAEAPADGRQRVLHYVDLADERTQLVRARRAFPHLGRDGGLVVKPFEGSFGQWCKDVLKNLSI</sequence>
<dbReference type="Proteomes" id="UP000027439">
    <property type="component" value="Unassembled WGS sequence"/>
</dbReference>
<protein>
    <recommendedName>
        <fullName evidence="3">SIR2-like domain-containing protein</fullName>
    </recommendedName>
</protein>
<comment type="caution">
    <text evidence="1">The sequence shown here is derived from an EMBL/GenBank/DDBJ whole genome shotgun (WGS) entry which is preliminary data.</text>
</comment>
<accession>A0A069P6Q9</accession>
<dbReference type="AlphaFoldDB" id="A0A069P6Q9"/>
<dbReference type="eggNOG" id="ENOG50317PV">
    <property type="taxonomic scope" value="Bacteria"/>
</dbReference>
<evidence type="ECO:0008006" key="3">
    <source>
        <dbReference type="Google" id="ProtNLM"/>
    </source>
</evidence>
<name>A0A069P6Q9_9BURK</name>